<keyword evidence="6" id="KW-1185">Reference proteome</keyword>
<dbReference type="GO" id="GO:0003677">
    <property type="term" value="F:DNA binding"/>
    <property type="evidence" value="ECO:0007669"/>
    <property type="project" value="UniProtKB-KW"/>
</dbReference>
<gene>
    <name evidence="5" type="ORF">GCM10007989_24240</name>
</gene>
<dbReference type="RefSeq" id="WP_189425928.1">
    <property type="nucleotide sequence ID" value="NZ_BMZE01000002.1"/>
</dbReference>
<dbReference type="Gene3D" id="1.10.1660.10">
    <property type="match status" value="1"/>
</dbReference>
<dbReference type="SUPFAM" id="SSF46955">
    <property type="entry name" value="Putative DNA-binding domain"/>
    <property type="match status" value="1"/>
</dbReference>
<evidence type="ECO:0000256" key="1">
    <source>
        <dbReference type="ARBA" id="ARBA00023015"/>
    </source>
</evidence>
<name>A0A918S7S1_9HYPH</name>
<dbReference type="InterPro" id="IPR047057">
    <property type="entry name" value="MerR_fam"/>
</dbReference>
<reference evidence="5" key="1">
    <citation type="journal article" date="2014" name="Int. J. Syst. Evol. Microbiol.">
        <title>Complete genome sequence of Corynebacterium casei LMG S-19264T (=DSM 44701T), isolated from a smear-ripened cheese.</title>
        <authorList>
            <consortium name="US DOE Joint Genome Institute (JGI-PGF)"/>
            <person name="Walter F."/>
            <person name="Albersmeier A."/>
            <person name="Kalinowski J."/>
            <person name="Ruckert C."/>
        </authorList>
    </citation>
    <scope>NUCLEOTIDE SEQUENCE</scope>
    <source>
        <strain evidence="5">KCTC 32437</strain>
    </source>
</reference>
<evidence type="ECO:0000313" key="6">
    <source>
        <dbReference type="Proteomes" id="UP000646579"/>
    </source>
</evidence>
<proteinExistence type="predicted"/>
<keyword evidence="3" id="KW-0804">Transcription</keyword>
<protein>
    <submittedName>
        <fullName evidence="5">MerR family transcriptional regulator</fullName>
    </submittedName>
</protein>
<keyword evidence="1" id="KW-0805">Transcription regulation</keyword>
<evidence type="ECO:0000256" key="3">
    <source>
        <dbReference type="ARBA" id="ARBA00023163"/>
    </source>
</evidence>
<dbReference type="GO" id="GO:0003700">
    <property type="term" value="F:DNA-binding transcription factor activity"/>
    <property type="evidence" value="ECO:0007669"/>
    <property type="project" value="InterPro"/>
</dbReference>
<dbReference type="Pfam" id="PF09278">
    <property type="entry name" value="MerR-DNA-bind"/>
    <property type="match status" value="1"/>
</dbReference>
<evidence type="ECO:0000313" key="5">
    <source>
        <dbReference type="EMBL" id="GHA27539.1"/>
    </source>
</evidence>
<dbReference type="EMBL" id="BMZE01000002">
    <property type="protein sequence ID" value="GHA27539.1"/>
    <property type="molecule type" value="Genomic_DNA"/>
</dbReference>
<dbReference type="CDD" id="cd04785">
    <property type="entry name" value="HTH_CadR-PbrR-like"/>
    <property type="match status" value="1"/>
</dbReference>
<dbReference type="PROSITE" id="PS50937">
    <property type="entry name" value="HTH_MERR_2"/>
    <property type="match status" value="1"/>
</dbReference>
<keyword evidence="2" id="KW-0238">DNA-binding</keyword>
<dbReference type="PRINTS" id="PR00040">
    <property type="entry name" value="HTHMERR"/>
</dbReference>
<evidence type="ECO:0000259" key="4">
    <source>
        <dbReference type="PROSITE" id="PS50937"/>
    </source>
</evidence>
<dbReference type="PANTHER" id="PTHR30204:SF94">
    <property type="entry name" value="HEAVY METAL-DEPENDENT TRANSCRIPTIONAL REGULATOR HI_0293-RELATED"/>
    <property type="match status" value="1"/>
</dbReference>
<dbReference type="Proteomes" id="UP000646579">
    <property type="component" value="Unassembled WGS sequence"/>
</dbReference>
<accession>A0A918S7S1</accession>
<dbReference type="InterPro" id="IPR015358">
    <property type="entry name" value="Tscrpt_reg_MerR_DNA-bd"/>
</dbReference>
<evidence type="ECO:0000256" key="2">
    <source>
        <dbReference type="ARBA" id="ARBA00023125"/>
    </source>
</evidence>
<dbReference type="InterPro" id="IPR009061">
    <property type="entry name" value="DNA-bd_dom_put_sf"/>
</dbReference>
<comment type="caution">
    <text evidence="5">The sequence shown here is derived from an EMBL/GenBank/DDBJ whole genome shotgun (WGS) entry which is preliminary data.</text>
</comment>
<organism evidence="5 6">
    <name type="scientific">Devosia pacifica</name>
    <dbReference type="NCBI Taxonomy" id="1335967"/>
    <lineage>
        <taxon>Bacteria</taxon>
        <taxon>Pseudomonadati</taxon>
        <taxon>Pseudomonadota</taxon>
        <taxon>Alphaproteobacteria</taxon>
        <taxon>Hyphomicrobiales</taxon>
        <taxon>Devosiaceae</taxon>
        <taxon>Devosia</taxon>
    </lineage>
</organism>
<dbReference type="InterPro" id="IPR000551">
    <property type="entry name" value="MerR-type_HTH_dom"/>
</dbReference>
<dbReference type="PANTHER" id="PTHR30204">
    <property type="entry name" value="REDOX-CYCLING DRUG-SENSING TRANSCRIPTIONAL ACTIVATOR SOXR"/>
    <property type="match status" value="1"/>
</dbReference>
<dbReference type="SMART" id="SM00422">
    <property type="entry name" value="HTH_MERR"/>
    <property type="match status" value="1"/>
</dbReference>
<reference evidence="5" key="2">
    <citation type="submission" date="2020-09" db="EMBL/GenBank/DDBJ databases">
        <authorList>
            <person name="Sun Q."/>
            <person name="Kim S."/>
        </authorList>
    </citation>
    <scope>NUCLEOTIDE SEQUENCE</scope>
    <source>
        <strain evidence="5">KCTC 32437</strain>
    </source>
</reference>
<sequence length="135" mass="15316">MRDDGYQIGDLARHTGTKVVTIRYYEKIGLLPEAGRSARNYRVYGQAELDRLRFIRRCRALGLSLDQVKELVALSSDEERPCAEVDALTREYLDEIERKIADLKSLADQLRRISASCDGATHISNCRIIEALSET</sequence>
<dbReference type="AlphaFoldDB" id="A0A918S7S1"/>
<dbReference type="Pfam" id="PF00376">
    <property type="entry name" value="MerR"/>
    <property type="match status" value="1"/>
</dbReference>
<feature type="domain" description="HTH merR-type" evidence="4">
    <location>
        <begin position="5"/>
        <end position="74"/>
    </location>
</feature>